<dbReference type="SUPFAM" id="SSF51126">
    <property type="entry name" value="Pectin lyase-like"/>
    <property type="match status" value="1"/>
</dbReference>
<feature type="domain" description="Fibronectin type-III" evidence="5">
    <location>
        <begin position="900"/>
        <end position="988"/>
    </location>
</feature>
<evidence type="ECO:0000313" key="8">
    <source>
        <dbReference type="Proteomes" id="UP001596108"/>
    </source>
</evidence>
<feature type="domain" description="PKD" evidence="4">
    <location>
        <begin position="467"/>
        <end position="546"/>
    </location>
</feature>
<feature type="domain" description="Fibronectin type-III" evidence="5">
    <location>
        <begin position="555"/>
        <end position="642"/>
    </location>
</feature>
<feature type="domain" description="Fibronectin type-III" evidence="5">
    <location>
        <begin position="1156"/>
        <end position="1241"/>
    </location>
</feature>
<evidence type="ECO:0000256" key="2">
    <source>
        <dbReference type="SAM" id="MobiDB-lite"/>
    </source>
</evidence>
<dbReference type="RefSeq" id="WP_378110026.1">
    <property type="nucleotide sequence ID" value="NZ_JBHSNC010000006.1"/>
</dbReference>
<dbReference type="Pfam" id="PF07691">
    <property type="entry name" value="PA14"/>
    <property type="match status" value="1"/>
</dbReference>
<reference evidence="8" key="1">
    <citation type="journal article" date="2019" name="Int. J. Syst. Evol. Microbiol.">
        <title>The Global Catalogue of Microorganisms (GCM) 10K type strain sequencing project: providing services to taxonomists for standard genome sequencing and annotation.</title>
        <authorList>
            <consortium name="The Broad Institute Genomics Platform"/>
            <consortium name="The Broad Institute Genome Sequencing Center for Infectious Disease"/>
            <person name="Wu L."/>
            <person name="Ma J."/>
        </authorList>
    </citation>
    <scope>NUCLEOTIDE SEQUENCE [LARGE SCALE GENOMIC DNA]</scope>
    <source>
        <strain evidence="8">CGMCC 1.18578</strain>
    </source>
</reference>
<dbReference type="SUPFAM" id="SSF56988">
    <property type="entry name" value="Anthrax protective antigen"/>
    <property type="match status" value="1"/>
</dbReference>
<sequence>MRGTRISARPGKRLVGLLFAAAILLPILPMPAASAATLSVTSYGANGGDTADDTTAINNAIAAAAAGDTVYFPSGTYVTSGAIIPKTSVKLIGQSKTTTIIKYVGTTDNYMINLGNKSNVEIAQLTLDGNSNIHVVAGIWGEPGDSQYIHDNIIKDITKADGFAPFGILLSATSNSIIANNTISNIGVNSSWGAGIRAGWNSNNTQILNNTISETGRGGIFASDGCNGVVVKGNTITGSGRHEHGLSIELHTSCNYSVIEDNNVDHWISAVRSEYIAVRRNTVHTTDGTVQGMGLEVMVTHGVTTDNLVDGGQQVGMQQSPGTGYQYWGYNTVQNIVMWGMQLQGEGTGETEQYQYFYKNTFKDGPNNNPAAAYNGYQGNAVRIHGNSKNITFDSNNIINNGRKAIEITTASGTDRLSFINNTITGNAGPSIDQYPSSAADLEWSGNIVSGNGTDTQLTSRGFSDPKPVANFTSPLSVQLGQPITFTNSSTDNGTIAENLWDLGEGPPVTATSPTYTYQNPGNYRVTLVVWDNGGRASLKQQTINVYAGPPDTQAPTAPTLSSPSKSNVTVDLSWSGATDNVGVIGYDVYKGGTLYGSTAGTSLTVSGLTPSTAYSFTVKSKDAAGNVSASSNTLNVTTAAGDTQAPTTPTGLSVTDVTDTTVGLAWSPATDNMAVTGYDVYSGTTVVGSTTGATNTFATIGGLAPSTSYTFTVKAKDASNNVSAASNSVSATTDPQANWVNCAGENQTCTFSGTKEVRFGANGSFNYGIFTNSVVCSNNQFGDPAPGYYKTCDVNLAGTGSTDTTAPSAPANLSSPSKTSSSVNLSWSSSTDNVGVTGYDVYNGSTLAGTTAGTTFSVNGLSPSTTYSFTVKAKDAAGNASAASSALSVTTNAAADTTAPSVPTGLTSPSKTSTSVNLSWTASTDNVGVTGYEIYSGGTLATTSAGTTATVSGLTPSTAYSFTVKAKDAAGNLSAASSALSVTTNAAADMQSPTAPTGLTSPSKTTTSVSLSWTASTDNVGVTGYDVYNGSVLAGTTTGTTYTVTGLTENTSYTFTVKAKDAVGNVSAASAALNVTTSSSSAANWVNCAGENNTCTFSGTKEVRYGANGFYAYGTYTNSVYCGNSTFGDPIPGTYKTCDVNTGGSGGSDTQAPSAPANLASPSKSSTSVNLTWTASTDNVAVTGYNVYNGTTLVGSPTGTSYTVSGLSPSTAYTFSVKAKDATGNLSAASGSISVTTDSGSTGGGAGSVVREYWTGVSGTAVADIPTGTSPSGTQTLTSLEGPTNWSDNYGDRIRGYLTPTTSGTYTFYIAADDASQLWLSTNNSTANKAMIASTYEYTGVREWNKHTTQQSVAITLTAGQPYYFEILHKEGGGGDNLAVGWTGPGISTITVIGGAYLSQY</sequence>
<evidence type="ECO:0000313" key="7">
    <source>
        <dbReference type="EMBL" id="MFC5528204.1"/>
    </source>
</evidence>
<dbReference type="SMART" id="SM00089">
    <property type="entry name" value="PKD"/>
    <property type="match status" value="1"/>
</dbReference>
<feature type="signal peptide" evidence="3">
    <location>
        <begin position="1"/>
        <end position="35"/>
    </location>
</feature>
<dbReference type="Gene3D" id="2.60.40.10">
    <property type="entry name" value="Immunoglobulins"/>
    <property type="match status" value="7"/>
</dbReference>
<evidence type="ECO:0000259" key="4">
    <source>
        <dbReference type="PROSITE" id="PS50093"/>
    </source>
</evidence>
<keyword evidence="1" id="KW-0677">Repeat</keyword>
<dbReference type="InterPro" id="IPR006626">
    <property type="entry name" value="PbH1"/>
</dbReference>
<dbReference type="InterPro" id="IPR012334">
    <property type="entry name" value="Pectin_lyas_fold"/>
</dbReference>
<comment type="caution">
    <text evidence="7">The sequence shown here is derived from an EMBL/GenBank/DDBJ whole genome shotgun (WGS) entry which is preliminary data.</text>
</comment>
<dbReference type="SMART" id="SM00758">
    <property type="entry name" value="PA14"/>
    <property type="match status" value="1"/>
</dbReference>
<accession>A0ABW0QZ47</accession>
<dbReference type="Gene3D" id="3.90.182.10">
    <property type="entry name" value="Toxin - Anthrax Protective Antigen,domain 1"/>
    <property type="match status" value="1"/>
</dbReference>
<dbReference type="PROSITE" id="PS50853">
    <property type="entry name" value="FN3"/>
    <property type="match status" value="6"/>
</dbReference>
<feature type="region of interest" description="Disordered" evidence="2">
    <location>
        <begin position="897"/>
        <end position="916"/>
    </location>
</feature>
<dbReference type="InterPro" id="IPR003961">
    <property type="entry name" value="FN3_dom"/>
</dbReference>
<dbReference type="Gene3D" id="2.160.20.10">
    <property type="entry name" value="Single-stranded right-handed beta-helix, Pectin lyase-like"/>
    <property type="match status" value="1"/>
</dbReference>
<evidence type="ECO:0000259" key="6">
    <source>
        <dbReference type="PROSITE" id="PS51820"/>
    </source>
</evidence>
<feature type="domain" description="Fibronectin type-III" evidence="5">
    <location>
        <begin position="810"/>
        <end position="895"/>
    </location>
</feature>
<dbReference type="PROSITE" id="PS50093">
    <property type="entry name" value="PKD"/>
    <property type="match status" value="1"/>
</dbReference>
<feature type="chain" id="PRO_5046321286" evidence="3">
    <location>
        <begin position="36"/>
        <end position="1402"/>
    </location>
</feature>
<feature type="compositionally biased region" description="Low complexity" evidence="2">
    <location>
        <begin position="807"/>
        <end position="829"/>
    </location>
</feature>
<dbReference type="Pfam" id="PF12708">
    <property type="entry name" value="Pect-lyase_RHGA_epim"/>
    <property type="match status" value="1"/>
</dbReference>
<feature type="domain" description="PA14" evidence="6">
    <location>
        <begin position="1245"/>
        <end position="1398"/>
    </location>
</feature>
<evidence type="ECO:0000256" key="1">
    <source>
        <dbReference type="ARBA" id="ARBA00022737"/>
    </source>
</evidence>
<dbReference type="Pfam" id="PF18911">
    <property type="entry name" value="PKD_4"/>
    <property type="match status" value="1"/>
</dbReference>
<dbReference type="PROSITE" id="PS51820">
    <property type="entry name" value="PA14"/>
    <property type="match status" value="1"/>
</dbReference>
<dbReference type="InterPro" id="IPR050964">
    <property type="entry name" value="Striated_Muscle_Regulatory"/>
</dbReference>
<feature type="region of interest" description="Disordered" evidence="2">
    <location>
        <begin position="804"/>
        <end position="829"/>
    </location>
</feature>
<organism evidence="7 8">
    <name type="scientific">Cohnella yongneupensis</name>
    <dbReference type="NCBI Taxonomy" id="425006"/>
    <lineage>
        <taxon>Bacteria</taxon>
        <taxon>Bacillati</taxon>
        <taxon>Bacillota</taxon>
        <taxon>Bacilli</taxon>
        <taxon>Bacillales</taxon>
        <taxon>Paenibacillaceae</taxon>
        <taxon>Cohnella</taxon>
    </lineage>
</organism>
<protein>
    <submittedName>
        <fullName evidence="7">Fibronectin type III domain-containing protein</fullName>
    </submittedName>
</protein>
<feature type="domain" description="Fibronectin type-III" evidence="5">
    <location>
        <begin position="996"/>
        <end position="1081"/>
    </location>
</feature>
<dbReference type="SMART" id="SM00060">
    <property type="entry name" value="FN3"/>
    <property type="match status" value="6"/>
</dbReference>
<dbReference type="PANTHER" id="PTHR13817:SF73">
    <property type="entry name" value="FIBRONECTIN TYPE-III DOMAIN-CONTAINING PROTEIN"/>
    <property type="match status" value="1"/>
</dbReference>
<gene>
    <name evidence="7" type="ORF">ACFPQ4_01870</name>
</gene>
<dbReference type="SUPFAM" id="SSF49299">
    <property type="entry name" value="PKD domain"/>
    <property type="match status" value="1"/>
</dbReference>
<feature type="compositionally biased region" description="Low complexity" evidence="2">
    <location>
        <begin position="1153"/>
        <end position="1167"/>
    </location>
</feature>
<name>A0ABW0QZ47_9BACL</name>
<keyword evidence="3" id="KW-0732">Signal</keyword>
<dbReference type="EMBL" id="JBHSNC010000006">
    <property type="protein sequence ID" value="MFC5528204.1"/>
    <property type="molecule type" value="Genomic_DNA"/>
</dbReference>
<dbReference type="InterPro" id="IPR011050">
    <property type="entry name" value="Pectin_lyase_fold/virulence"/>
</dbReference>
<dbReference type="CDD" id="cd00146">
    <property type="entry name" value="PKD"/>
    <property type="match status" value="1"/>
</dbReference>
<dbReference type="InterPro" id="IPR022409">
    <property type="entry name" value="PKD/Chitinase_dom"/>
</dbReference>
<dbReference type="CDD" id="cd00063">
    <property type="entry name" value="FN3"/>
    <property type="match status" value="5"/>
</dbReference>
<evidence type="ECO:0000259" key="5">
    <source>
        <dbReference type="PROSITE" id="PS50853"/>
    </source>
</evidence>
<dbReference type="InterPro" id="IPR036116">
    <property type="entry name" value="FN3_sf"/>
</dbReference>
<dbReference type="InterPro" id="IPR013783">
    <property type="entry name" value="Ig-like_fold"/>
</dbReference>
<feature type="domain" description="Fibronectin type-III" evidence="5">
    <location>
        <begin position="649"/>
        <end position="737"/>
    </location>
</feature>
<dbReference type="InterPro" id="IPR024535">
    <property type="entry name" value="RHGA/B-epi-like_pectate_lyase"/>
</dbReference>
<evidence type="ECO:0000256" key="3">
    <source>
        <dbReference type="SAM" id="SignalP"/>
    </source>
</evidence>
<dbReference type="Proteomes" id="UP001596108">
    <property type="component" value="Unassembled WGS sequence"/>
</dbReference>
<dbReference type="InterPro" id="IPR011658">
    <property type="entry name" value="PA14_dom"/>
</dbReference>
<dbReference type="InterPro" id="IPR037524">
    <property type="entry name" value="PA14/GLEYA"/>
</dbReference>
<proteinExistence type="predicted"/>
<feature type="compositionally biased region" description="Polar residues" evidence="2">
    <location>
        <begin position="899"/>
        <end position="916"/>
    </location>
</feature>
<feature type="region of interest" description="Disordered" evidence="2">
    <location>
        <begin position="1145"/>
        <end position="1168"/>
    </location>
</feature>
<dbReference type="SUPFAM" id="SSF49265">
    <property type="entry name" value="Fibronectin type III"/>
    <property type="match status" value="5"/>
</dbReference>
<keyword evidence="8" id="KW-1185">Reference proteome</keyword>
<dbReference type="InterPro" id="IPR035986">
    <property type="entry name" value="PKD_dom_sf"/>
</dbReference>
<dbReference type="Pfam" id="PF00041">
    <property type="entry name" value="fn3"/>
    <property type="match status" value="6"/>
</dbReference>
<dbReference type="InterPro" id="IPR000601">
    <property type="entry name" value="PKD_dom"/>
</dbReference>
<dbReference type="PANTHER" id="PTHR13817">
    <property type="entry name" value="TITIN"/>
    <property type="match status" value="1"/>
</dbReference>
<dbReference type="SMART" id="SM00710">
    <property type="entry name" value="PbH1"/>
    <property type="match status" value="6"/>
</dbReference>